<evidence type="ECO:0000256" key="9">
    <source>
        <dbReference type="SAM" id="MobiDB-lite"/>
    </source>
</evidence>
<evidence type="ECO:0000256" key="2">
    <source>
        <dbReference type="ARBA" id="ARBA00007603"/>
    </source>
</evidence>
<gene>
    <name evidence="12" type="primary">Piso0_004214</name>
    <name evidence="11" type="ORF">GNLVRS01_PISO0K11956g</name>
    <name evidence="12" type="ORF">GNLVRS01_PISO0L11957g</name>
</gene>
<dbReference type="GO" id="GO:0006891">
    <property type="term" value="P:intra-Golgi vesicle-mediated transport"/>
    <property type="evidence" value="ECO:0007669"/>
    <property type="project" value="TreeGrafter"/>
</dbReference>
<evidence type="ECO:0000313" key="11">
    <source>
        <dbReference type="EMBL" id="CCE83630.1"/>
    </source>
</evidence>
<dbReference type="InterPro" id="IPR009316">
    <property type="entry name" value="COG2"/>
</dbReference>
<accession>G8Y7T1</accession>
<dbReference type="PANTHER" id="PTHR12961">
    <property type="entry name" value="CONSERVED OLIGOMERIC GOLGI COMPLEX COMPONENT 2"/>
    <property type="match status" value="1"/>
</dbReference>
<dbReference type="HOGENOM" id="CLU_091755_0_0_1"/>
<dbReference type="GO" id="GO:0015031">
    <property type="term" value="P:protein transport"/>
    <property type="evidence" value="ECO:0007669"/>
    <property type="project" value="UniProtKB-KW"/>
</dbReference>
<keyword evidence="13" id="KW-1185">Reference proteome</keyword>
<proteinExistence type="inferred from homology"/>
<organism evidence="12 13">
    <name type="scientific">Pichia sorbitophila (strain ATCC MYA-4447 / BCRC 22081 / CBS 7064 / NBRC 10061 / NRRL Y-12695)</name>
    <name type="common">Hybrid yeast</name>
    <dbReference type="NCBI Taxonomy" id="559304"/>
    <lineage>
        <taxon>Eukaryota</taxon>
        <taxon>Fungi</taxon>
        <taxon>Dikarya</taxon>
        <taxon>Ascomycota</taxon>
        <taxon>Saccharomycotina</taxon>
        <taxon>Pichiomycetes</taxon>
        <taxon>Debaryomycetaceae</taxon>
        <taxon>Millerozyma</taxon>
    </lineage>
</organism>
<protein>
    <recommendedName>
        <fullName evidence="3">Conserved oligomeric Golgi complex subunit 2</fullName>
    </recommendedName>
    <alternativeName>
        <fullName evidence="8">Component of oligomeric Golgi complex 2</fullName>
    </alternativeName>
</protein>
<reference evidence="13" key="2">
    <citation type="journal article" date="2012" name="G3 (Bethesda)">
        <title>Pichia sorbitophila, an interspecies yeast hybrid reveals early steps of genome resolution following polyploidization.</title>
        <authorList>
            <person name="Leh Louis V."/>
            <person name="Despons L."/>
            <person name="Friedrich A."/>
            <person name="Martin T."/>
            <person name="Durrens P."/>
            <person name="Casaregola S."/>
            <person name="Neuveglise C."/>
            <person name="Fairhead C."/>
            <person name="Marck C."/>
            <person name="Cruz J.A."/>
            <person name="Straub M.L."/>
            <person name="Kugler V."/>
            <person name="Sacerdot C."/>
            <person name="Uzunov Z."/>
            <person name="Thierry A."/>
            <person name="Weiss S."/>
            <person name="Bleykasten C."/>
            <person name="De Montigny J."/>
            <person name="Jacques N."/>
            <person name="Jung P."/>
            <person name="Lemaire M."/>
            <person name="Mallet S."/>
            <person name="Morel G."/>
            <person name="Richard G.F."/>
            <person name="Sarkar A."/>
            <person name="Savel G."/>
            <person name="Schacherer J."/>
            <person name="Seret M.L."/>
            <person name="Talla E."/>
            <person name="Samson G."/>
            <person name="Jubin C."/>
            <person name="Poulain J."/>
            <person name="Vacherie B."/>
            <person name="Barbe V."/>
            <person name="Pelletier E."/>
            <person name="Sherman D.J."/>
            <person name="Westhof E."/>
            <person name="Weissenbach J."/>
            <person name="Baret P.V."/>
            <person name="Wincker P."/>
            <person name="Gaillardin C."/>
            <person name="Dujon B."/>
            <person name="Souciet J.L."/>
        </authorList>
    </citation>
    <scope>NUCLEOTIDE SEQUENCE [LARGE SCALE GENOMIC DNA]</scope>
    <source>
        <strain evidence="13">ATCC MYA-4447 / BCRC 22081 / CBS 7064 / NBRC 10061 / NRRL Y-12695</strain>
    </source>
</reference>
<evidence type="ECO:0000256" key="7">
    <source>
        <dbReference type="ARBA" id="ARBA00023136"/>
    </source>
</evidence>
<dbReference type="GO" id="GO:0007030">
    <property type="term" value="P:Golgi organization"/>
    <property type="evidence" value="ECO:0007669"/>
    <property type="project" value="InterPro"/>
</dbReference>
<evidence type="ECO:0000313" key="12">
    <source>
        <dbReference type="EMBL" id="CCE84661.1"/>
    </source>
</evidence>
<evidence type="ECO:0000256" key="6">
    <source>
        <dbReference type="ARBA" id="ARBA00023034"/>
    </source>
</evidence>
<name>G8Y7T1_PICSO</name>
<dbReference type="EMBL" id="FO082049">
    <property type="protein sequence ID" value="CCE83630.1"/>
    <property type="molecule type" value="Genomic_DNA"/>
</dbReference>
<evidence type="ECO:0000313" key="13">
    <source>
        <dbReference type="Proteomes" id="UP000005222"/>
    </source>
</evidence>
<dbReference type="InterPro" id="IPR024602">
    <property type="entry name" value="COG_su2_N"/>
</dbReference>
<feature type="compositionally biased region" description="Polar residues" evidence="9">
    <location>
        <begin position="9"/>
        <end position="21"/>
    </location>
</feature>
<feature type="domain" description="Conserved oligomeric Golgi complex subunit 2 N-terminal" evidence="10">
    <location>
        <begin position="56"/>
        <end position="111"/>
    </location>
</feature>
<keyword evidence="6" id="KW-0333">Golgi apparatus</keyword>
<evidence type="ECO:0000256" key="4">
    <source>
        <dbReference type="ARBA" id="ARBA00022448"/>
    </source>
</evidence>
<dbReference type="GO" id="GO:0017119">
    <property type="term" value="C:Golgi transport complex"/>
    <property type="evidence" value="ECO:0007669"/>
    <property type="project" value="TreeGrafter"/>
</dbReference>
<feature type="region of interest" description="Disordered" evidence="9">
    <location>
        <begin position="1"/>
        <end position="22"/>
    </location>
</feature>
<evidence type="ECO:0000259" key="10">
    <source>
        <dbReference type="Pfam" id="PF06148"/>
    </source>
</evidence>
<dbReference type="InParanoid" id="G8Y7T1"/>
<dbReference type="GO" id="GO:0000139">
    <property type="term" value="C:Golgi membrane"/>
    <property type="evidence" value="ECO:0007669"/>
    <property type="project" value="UniProtKB-SubCell"/>
</dbReference>
<comment type="subcellular location">
    <subcellularLocation>
        <location evidence="1">Golgi apparatus membrane</location>
        <topology evidence="1">Peripheral membrane protein</topology>
    </subcellularLocation>
</comment>
<dbReference type="Pfam" id="PF06148">
    <property type="entry name" value="COG2_N"/>
    <property type="match status" value="1"/>
</dbReference>
<dbReference type="OMA" id="DHELCRD"/>
<reference evidence="12" key="1">
    <citation type="submission" date="2011-10" db="EMBL/GenBank/DDBJ databases">
        <authorList>
            <person name="Genoscope - CEA"/>
        </authorList>
    </citation>
    <scope>NUCLEOTIDE SEQUENCE</scope>
</reference>
<dbReference type="eggNOG" id="ENOG502SCC7">
    <property type="taxonomic scope" value="Eukaryota"/>
</dbReference>
<dbReference type="EMBL" id="FO082048">
    <property type="protein sequence ID" value="CCE84661.1"/>
    <property type="molecule type" value="Genomic_DNA"/>
</dbReference>
<dbReference type="Proteomes" id="UP000005222">
    <property type="component" value="Chromosome K"/>
</dbReference>
<evidence type="ECO:0000256" key="8">
    <source>
        <dbReference type="ARBA" id="ARBA00031344"/>
    </source>
</evidence>
<keyword evidence="4" id="KW-0813">Transport</keyword>
<comment type="similarity">
    <text evidence="2">Belongs to the COG2 family.</text>
</comment>
<evidence type="ECO:0000256" key="1">
    <source>
        <dbReference type="ARBA" id="ARBA00004395"/>
    </source>
</evidence>
<evidence type="ECO:0000256" key="3">
    <source>
        <dbReference type="ARBA" id="ARBA00020977"/>
    </source>
</evidence>
<keyword evidence="7" id="KW-0472">Membrane</keyword>
<sequence>MREHWRGETQYSDQQGPSSIHKSLHPMETLNVEEKFPFPVTISRQDFSDLPEDQIDEFLYTNHRYTSIDSLISDLKNLLDHLNAELLDLVNNEYEDFIKLGQSIDGGLDLIADVQDGVESFKRDVGTVKHDITGSRELVQQALNQKQHLLQIKKKAKACLLLHHVVSNFEQILNSSLPDSDKIKELNTLYLSMEKLLSGFGSDDILFKKHLKTRVAAMKLEFKSYLDTCLSNYKENKNDNKSLVLDLLNTYRIIGHEEDCIRVLRK</sequence>
<keyword evidence="5" id="KW-0653">Protein transport</keyword>
<dbReference type="AlphaFoldDB" id="G8Y7T1"/>
<dbReference type="STRING" id="559304.G8Y7T1"/>
<dbReference type="Proteomes" id="UP000005222">
    <property type="component" value="Chromosome L"/>
</dbReference>
<dbReference type="PANTHER" id="PTHR12961:SF0">
    <property type="entry name" value="CONSERVED OLIGOMERIC GOLGI COMPLEX SUBUNIT 2"/>
    <property type="match status" value="1"/>
</dbReference>
<dbReference type="OrthoDB" id="332281at2759"/>
<evidence type="ECO:0000256" key="5">
    <source>
        <dbReference type="ARBA" id="ARBA00022927"/>
    </source>
</evidence>